<evidence type="ECO:0000259" key="5">
    <source>
        <dbReference type="PROSITE" id="PS51352"/>
    </source>
</evidence>
<name>A0A4R0NI37_9SPHI</name>
<feature type="domain" description="Thioredoxin" evidence="5">
    <location>
        <begin position="324"/>
        <end position="464"/>
    </location>
</feature>
<keyword evidence="7" id="KW-1185">Reference proteome</keyword>
<evidence type="ECO:0000313" key="7">
    <source>
        <dbReference type="Proteomes" id="UP000291117"/>
    </source>
</evidence>
<accession>A0A4R0NI37</accession>
<dbReference type="InterPro" id="IPR013766">
    <property type="entry name" value="Thioredoxin_domain"/>
</dbReference>
<dbReference type="EMBL" id="SJSM01000002">
    <property type="protein sequence ID" value="TCC98464.1"/>
    <property type="molecule type" value="Genomic_DNA"/>
</dbReference>
<dbReference type="GO" id="GO:0016491">
    <property type="term" value="F:oxidoreductase activity"/>
    <property type="evidence" value="ECO:0007669"/>
    <property type="project" value="InterPro"/>
</dbReference>
<dbReference type="OrthoDB" id="1095575at2"/>
<dbReference type="RefSeq" id="WP_131607447.1">
    <property type="nucleotide sequence ID" value="NZ_SJSM01000002.1"/>
</dbReference>
<evidence type="ECO:0000256" key="1">
    <source>
        <dbReference type="ARBA" id="ARBA00004196"/>
    </source>
</evidence>
<dbReference type="PANTHER" id="PTHR42852:SF6">
    <property type="entry name" value="THIOL:DISULFIDE INTERCHANGE PROTEIN DSBE"/>
    <property type="match status" value="1"/>
</dbReference>
<gene>
    <name evidence="6" type="ORF">EZ444_04045</name>
</gene>
<dbReference type="InterPro" id="IPR013740">
    <property type="entry name" value="Redoxin"/>
</dbReference>
<comment type="subcellular location">
    <subcellularLocation>
        <location evidence="1">Cell envelope</location>
    </subcellularLocation>
</comment>
<reference evidence="6 7" key="1">
    <citation type="submission" date="2019-02" db="EMBL/GenBank/DDBJ databases">
        <title>Pedobacter sp. RP-3-8 sp. nov., isolated from Arctic soil.</title>
        <authorList>
            <person name="Dahal R.H."/>
        </authorList>
    </citation>
    <scope>NUCLEOTIDE SEQUENCE [LARGE SCALE GENOMIC DNA]</scope>
    <source>
        <strain evidence="6 7">RP-3-8</strain>
    </source>
</reference>
<dbReference type="Gene3D" id="3.40.30.10">
    <property type="entry name" value="Glutaredoxin"/>
    <property type="match status" value="1"/>
</dbReference>
<protein>
    <submittedName>
        <fullName evidence="6">TlpA family protein disulfide reductase</fullName>
    </submittedName>
</protein>
<dbReference type="PROSITE" id="PS51352">
    <property type="entry name" value="THIOREDOXIN_2"/>
    <property type="match status" value="1"/>
</dbReference>
<keyword evidence="2" id="KW-0201">Cytochrome c-type biogenesis</keyword>
<comment type="caution">
    <text evidence="6">The sequence shown here is derived from an EMBL/GenBank/DDBJ whole genome shotgun (WGS) entry which is preliminary data.</text>
</comment>
<keyword evidence="4" id="KW-0676">Redox-active center</keyword>
<dbReference type="CDD" id="cd02966">
    <property type="entry name" value="TlpA_like_family"/>
    <property type="match status" value="1"/>
</dbReference>
<dbReference type="AlphaFoldDB" id="A0A4R0NI37"/>
<dbReference type="InterPro" id="IPR050553">
    <property type="entry name" value="Thioredoxin_ResA/DsbE_sf"/>
</dbReference>
<evidence type="ECO:0000256" key="4">
    <source>
        <dbReference type="ARBA" id="ARBA00023284"/>
    </source>
</evidence>
<dbReference type="SUPFAM" id="SSF52833">
    <property type="entry name" value="Thioredoxin-like"/>
    <property type="match status" value="1"/>
</dbReference>
<evidence type="ECO:0000256" key="2">
    <source>
        <dbReference type="ARBA" id="ARBA00022748"/>
    </source>
</evidence>
<dbReference type="GO" id="GO:0030313">
    <property type="term" value="C:cell envelope"/>
    <property type="evidence" value="ECO:0007669"/>
    <property type="project" value="UniProtKB-SubCell"/>
</dbReference>
<evidence type="ECO:0000313" key="6">
    <source>
        <dbReference type="EMBL" id="TCC98464.1"/>
    </source>
</evidence>
<organism evidence="6 7">
    <name type="scientific">Pedobacter hiemivivus</name>
    <dbReference type="NCBI Taxonomy" id="2530454"/>
    <lineage>
        <taxon>Bacteria</taxon>
        <taxon>Pseudomonadati</taxon>
        <taxon>Bacteroidota</taxon>
        <taxon>Sphingobacteriia</taxon>
        <taxon>Sphingobacteriales</taxon>
        <taxon>Sphingobacteriaceae</taxon>
        <taxon>Pedobacter</taxon>
    </lineage>
</organism>
<evidence type="ECO:0000256" key="3">
    <source>
        <dbReference type="ARBA" id="ARBA00023157"/>
    </source>
</evidence>
<dbReference type="PANTHER" id="PTHR42852">
    <property type="entry name" value="THIOL:DISULFIDE INTERCHANGE PROTEIN DSBE"/>
    <property type="match status" value="1"/>
</dbReference>
<keyword evidence="3" id="KW-1015">Disulfide bond</keyword>
<dbReference type="Proteomes" id="UP000291117">
    <property type="component" value="Unassembled WGS sequence"/>
</dbReference>
<dbReference type="GO" id="GO:0017004">
    <property type="term" value="P:cytochrome complex assembly"/>
    <property type="evidence" value="ECO:0007669"/>
    <property type="project" value="UniProtKB-KW"/>
</dbReference>
<dbReference type="InterPro" id="IPR036249">
    <property type="entry name" value="Thioredoxin-like_sf"/>
</dbReference>
<proteinExistence type="predicted"/>
<sequence length="464" mass="53053">MRKIFFIFFYSLLGTMAVAQKKSILTVNVEGYKGDSLLLIANIGEGYPEKNLSIQKEIQRSGKVIHEFDLKKPLKVEIWVSRPALQVFIQPGDSLVVNCKMNGPALISSFSGNGAQNNEVFKKNQDIRIKSETNIDYTKITPDSLKSFYDKVYREQSRILIDKKDFVTPVFFSYEQTELKYGYLANLFRLPQRLATLSRKPIASCIPSSFSLFGNEMEKNEKLLFSSQYRSAIYNFIGYSLLKNDIRDSKNDRSNFKQNYLFSVNNYTGLIRSTVLPTLFLSFFHYAEDVSVMKPELEDYFSKYCHSNEAKAALLNEYSAYFKTAIGQVPPSFELTSITGEKVTLKEFKGKVIYLDFWASWCGPCRLEMKYAPQLHEKLKDNNVVFLFVSIDDDEAKWKKAIAEDKIEGIHLLSKGGFKSTVCQLFNFSGVPRYMIIGKDGKLLDNNAPRPSNPVTLERLKSAL</sequence>
<dbReference type="Pfam" id="PF08534">
    <property type="entry name" value="Redoxin"/>
    <property type="match status" value="1"/>
</dbReference>